<evidence type="ECO:0000256" key="1">
    <source>
        <dbReference type="SAM" id="Coils"/>
    </source>
</evidence>
<protein>
    <submittedName>
        <fullName evidence="3">Uncharacterized protein</fullName>
    </submittedName>
</protein>
<comment type="caution">
    <text evidence="3">The sequence shown here is derived from an EMBL/GenBank/DDBJ whole genome shotgun (WGS) entry which is preliminary data.</text>
</comment>
<sequence>MTVTALLALARLAARKSLSALCAYPWQAALALLALYTWHEHTRAAKWRENAATEAASHARTRAAYTAAQEQAAAAARAARLEWENRSQELAQEIDDAKDQTADWRARAARFADGGGLYPSARPSAQGATGDPTTPAPADPATGGERSGPAPVVLSRSDFDTLSENTARLLKVHAWGEKLVAAGMAQVLEEKDAAQGVTPP</sequence>
<evidence type="ECO:0000313" key="3">
    <source>
        <dbReference type="EMBL" id="MCJ2182478.1"/>
    </source>
</evidence>
<dbReference type="RefSeq" id="WP_244018452.1">
    <property type="nucleotide sequence ID" value="NZ_JALHLF010000018.1"/>
</dbReference>
<accession>A0ABT0BC79</accession>
<reference evidence="3" key="1">
    <citation type="submission" date="2022-03" db="EMBL/GenBank/DDBJ databases">
        <title>Identification of a novel bacterium isolated from mangrove sediments.</title>
        <authorList>
            <person name="Pan X."/>
        </authorList>
    </citation>
    <scope>NUCLEOTIDE SEQUENCE</scope>
    <source>
        <strain evidence="3">B1949</strain>
    </source>
</reference>
<dbReference type="EMBL" id="JALHLF010000018">
    <property type="protein sequence ID" value="MCJ2182478.1"/>
    <property type="molecule type" value="Genomic_DNA"/>
</dbReference>
<gene>
    <name evidence="3" type="ORF">MTR62_07195</name>
</gene>
<evidence type="ECO:0000256" key="2">
    <source>
        <dbReference type="SAM" id="MobiDB-lite"/>
    </source>
</evidence>
<feature type="coiled-coil region" evidence="1">
    <location>
        <begin position="73"/>
        <end position="107"/>
    </location>
</feature>
<evidence type="ECO:0000313" key="4">
    <source>
        <dbReference type="Proteomes" id="UP001162881"/>
    </source>
</evidence>
<feature type="region of interest" description="Disordered" evidence="2">
    <location>
        <begin position="115"/>
        <end position="153"/>
    </location>
</feature>
<keyword evidence="4" id="KW-1185">Reference proteome</keyword>
<dbReference type="Proteomes" id="UP001162881">
    <property type="component" value="Unassembled WGS sequence"/>
</dbReference>
<proteinExistence type="predicted"/>
<name>A0ABT0BC79_9SPHN</name>
<organism evidence="3 4">
    <name type="scientific">Novosphingobium organovorum</name>
    <dbReference type="NCBI Taxonomy" id="2930092"/>
    <lineage>
        <taxon>Bacteria</taxon>
        <taxon>Pseudomonadati</taxon>
        <taxon>Pseudomonadota</taxon>
        <taxon>Alphaproteobacteria</taxon>
        <taxon>Sphingomonadales</taxon>
        <taxon>Sphingomonadaceae</taxon>
        <taxon>Novosphingobium</taxon>
    </lineage>
</organism>
<keyword evidence="1" id="KW-0175">Coiled coil</keyword>